<sequence length="331" mass="36717">MILVTGGTGFLGSNLLRALVKAGKPVRALYRQQIPETLQDIQSQITWFQGDVLDVISLEEAMQGITQVYHCAAVVSFLPAAHRSMMQINIEGTANIVNLALDAGVQKLVHVSSVAALGRTKEGVPVSEESEWVESRSNSQYAVSKYRSEMEVWRGVAEGLPAAIVNPSIILGSSYWHDGSGALFKNAWKEFPFYTKGINGYVDVEDVVKVMCALMDSDISGERYLLSSENWSYYDLFAEMAAQLGKKPPHINVQPWLAEVVWRMEKVKGLFSGSKPLVTKETARTAQMKIYYNTDKILQALPEFRFTPLKQTIARVCKDFLQDAAAGKLSK</sequence>
<accession>A0A1H7JW95</accession>
<reference evidence="2 3" key="1">
    <citation type="submission" date="2016-10" db="EMBL/GenBank/DDBJ databases">
        <authorList>
            <person name="de Groot N.N."/>
        </authorList>
    </citation>
    <scope>NUCLEOTIDE SEQUENCE [LARGE SCALE GENOMIC DNA]</scope>
    <source>
        <strain evidence="2 3">DSM 21039</strain>
    </source>
</reference>
<gene>
    <name evidence="2" type="ORF">SAMN04488505_101872</name>
</gene>
<dbReference type="PANTHER" id="PTHR48079:SF6">
    <property type="entry name" value="NAD(P)-BINDING DOMAIN-CONTAINING PROTEIN-RELATED"/>
    <property type="match status" value="1"/>
</dbReference>
<organism evidence="2 3">
    <name type="scientific">Chitinophaga rupis</name>
    <dbReference type="NCBI Taxonomy" id="573321"/>
    <lineage>
        <taxon>Bacteria</taxon>
        <taxon>Pseudomonadati</taxon>
        <taxon>Bacteroidota</taxon>
        <taxon>Chitinophagia</taxon>
        <taxon>Chitinophagales</taxon>
        <taxon>Chitinophagaceae</taxon>
        <taxon>Chitinophaga</taxon>
    </lineage>
</organism>
<evidence type="ECO:0000259" key="1">
    <source>
        <dbReference type="Pfam" id="PF01370"/>
    </source>
</evidence>
<dbReference type="STRING" id="573321.SAMN04488505_101872"/>
<dbReference type="InterPro" id="IPR051783">
    <property type="entry name" value="NAD(P)-dependent_oxidoreduct"/>
</dbReference>
<feature type="domain" description="NAD-dependent epimerase/dehydratase" evidence="1">
    <location>
        <begin position="2"/>
        <end position="224"/>
    </location>
</feature>
<dbReference type="Proteomes" id="UP000198984">
    <property type="component" value="Unassembled WGS sequence"/>
</dbReference>
<evidence type="ECO:0000313" key="3">
    <source>
        <dbReference type="Proteomes" id="UP000198984"/>
    </source>
</evidence>
<dbReference type="EMBL" id="FOBB01000001">
    <property type="protein sequence ID" value="SEK77885.1"/>
    <property type="molecule type" value="Genomic_DNA"/>
</dbReference>
<dbReference type="GO" id="GO:0004029">
    <property type="term" value="F:aldehyde dehydrogenase (NAD+) activity"/>
    <property type="evidence" value="ECO:0007669"/>
    <property type="project" value="TreeGrafter"/>
</dbReference>
<dbReference type="Pfam" id="PF01370">
    <property type="entry name" value="Epimerase"/>
    <property type="match status" value="1"/>
</dbReference>
<dbReference type="OrthoDB" id="596910at2"/>
<dbReference type="RefSeq" id="WP_089906892.1">
    <property type="nucleotide sequence ID" value="NZ_FOBB01000001.1"/>
</dbReference>
<dbReference type="AlphaFoldDB" id="A0A1H7JW95"/>
<proteinExistence type="predicted"/>
<dbReference type="InterPro" id="IPR001509">
    <property type="entry name" value="Epimerase_deHydtase"/>
</dbReference>
<keyword evidence="3" id="KW-1185">Reference proteome</keyword>
<dbReference type="Gene3D" id="3.40.50.720">
    <property type="entry name" value="NAD(P)-binding Rossmann-like Domain"/>
    <property type="match status" value="1"/>
</dbReference>
<dbReference type="SUPFAM" id="SSF51735">
    <property type="entry name" value="NAD(P)-binding Rossmann-fold domains"/>
    <property type="match status" value="1"/>
</dbReference>
<protein>
    <submittedName>
        <fullName evidence="2">Nucleoside-diphosphate-sugar epimerase</fullName>
    </submittedName>
</protein>
<dbReference type="InterPro" id="IPR036291">
    <property type="entry name" value="NAD(P)-bd_dom_sf"/>
</dbReference>
<dbReference type="PANTHER" id="PTHR48079">
    <property type="entry name" value="PROTEIN YEEZ"/>
    <property type="match status" value="1"/>
</dbReference>
<dbReference type="GO" id="GO:0005737">
    <property type="term" value="C:cytoplasm"/>
    <property type="evidence" value="ECO:0007669"/>
    <property type="project" value="TreeGrafter"/>
</dbReference>
<name>A0A1H7JW95_9BACT</name>
<evidence type="ECO:0000313" key="2">
    <source>
        <dbReference type="EMBL" id="SEK77885.1"/>
    </source>
</evidence>